<dbReference type="Pfam" id="PF14417">
    <property type="entry name" value="MEDS"/>
    <property type="match status" value="1"/>
</dbReference>
<reference evidence="3" key="1">
    <citation type="journal article" date="2019" name="Int. J. Syst. Evol. Microbiol.">
        <title>The Global Catalogue of Microorganisms (GCM) 10K type strain sequencing project: providing services to taxonomists for standard genome sequencing and annotation.</title>
        <authorList>
            <consortium name="The Broad Institute Genomics Platform"/>
            <consortium name="The Broad Institute Genome Sequencing Center for Infectious Disease"/>
            <person name="Wu L."/>
            <person name="Ma J."/>
        </authorList>
    </citation>
    <scope>NUCLEOTIDE SEQUENCE [LARGE SCALE GENOMIC DNA]</scope>
    <source>
        <strain evidence="3">JCM 18054</strain>
    </source>
</reference>
<dbReference type="RefSeq" id="WP_346053778.1">
    <property type="nucleotide sequence ID" value="NZ_BAABIB010000055.1"/>
</dbReference>
<proteinExistence type="predicted"/>
<dbReference type="InterPro" id="IPR025847">
    <property type="entry name" value="MEDS_domain"/>
</dbReference>
<dbReference type="Gene3D" id="3.30.750.24">
    <property type="entry name" value="STAS domain"/>
    <property type="match status" value="1"/>
</dbReference>
<protein>
    <recommendedName>
        <fullName evidence="1">MEDS domain-containing protein</fullName>
    </recommendedName>
</protein>
<evidence type="ECO:0000313" key="3">
    <source>
        <dbReference type="Proteomes" id="UP001500192"/>
    </source>
</evidence>
<dbReference type="Proteomes" id="UP001500192">
    <property type="component" value="Unassembled WGS sequence"/>
</dbReference>
<accession>A0ABP9QEJ3</accession>
<dbReference type="SUPFAM" id="SSF52091">
    <property type="entry name" value="SpoIIaa-like"/>
    <property type="match status" value="1"/>
</dbReference>
<keyword evidence="3" id="KW-1185">Reference proteome</keyword>
<organism evidence="2 3">
    <name type="scientific">Amycolatopsis dongchuanensis</name>
    <dbReference type="NCBI Taxonomy" id="1070866"/>
    <lineage>
        <taxon>Bacteria</taxon>
        <taxon>Bacillati</taxon>
        <taxon>Actinomycetota</taxon>
        <taxon>Actinomycetes</taxon>
        <taxon>Pseudonocardiales</taxon>
        <taxon>Pseudonocardiaceae</taxon>
        <taxon>Amycolatopsis</taxon>
    </lineage>
</organism>
<evidence type="ECO:0000259" key="1">
    <source>
        <dbReference type="Pfam" id="PF14417"/>
    </source>
</evidence>
<dbReference type="EMBL" id="BAABIB010000055">
    <property type="protein sequence ID" value="GAA5160591.1"/>
    <property type="molecule type" value="Genomic_DNA"/>
</dbReference>
<comment type="caution">
    <text evidence="2">The sequence shown here is derived from an EMBL/GenBank/DDBJ whole genome shotgun (WGS) entry which is preliminary data.</text>
</comment>
<feature type="domain" description="MEDS" evidence="1">
    <location>
        <begin position="17"/>
        <end position="175"/>
    </location>
</feature>
<dbReference type="InterPro" id="IPR036513">
    <property type="entry name" value="STAS_dom_sf"/>
</dbReference>
<evidence type="ECO:0000313" key="2">
    <source>
        <dbReference type="EMBL" id="GAA5160591.1"/>
    </source>
</evidence>
<sequence>MRRTGVSSAGRGFGPHDHLCWGYDDPADFHARAVEFLADGVSLGLKTSFVAPGDAGGLTEELSRSAPLAKALREGSLTIESLDGVYGEDEVVDPETQVATYAAATEAALAEGYRGYRVAAEATGLVRTPARLARFTRYEHRIDRYMTAHPFSAMCGYDQRELDDAAIVQLASLHPAASRGATPFRLHPDSDGVLALSGELDHGTVGPFTLALERAQLLPEPGRRVVIDGRGLEFTDHRNLLALSDAAVREDVTVVLRTGCPSARRLLELFEVPAVTLEQAA</sequence>
<dbReference type="CDD" id="cd07043">
    <property type="entry name" value="STAS_anti-anti-sigma_factors"/>
    <property type="match status" value="1"/>
</dbReference>
<name>A0ABP9QEJ3_9PSEU</name>
<gene>
    <name evidence="2" type="ORF">GCM10023214_24660</name>
</gene>